<dbReference type="AlphaFoldDB" id="A0A1G2E509"/>
<proteinExistence type="predicted"/>
<evidence type="ECO:0000313" key="2">
    <source>
        <dbReference type="Proteomes" id="UP000177360"/>
    </source>
</evidence>
<evidence type="ECO:0000313" key="1">
    <source>
        <dbReference type="EMBL" id="OGZ20351.1"/>
    </source>
</evidence>
<protein>
    <submittedName>
        <fullName evidence="1">Uncharacterized protein</fullName>
    </submittedName>
</protein>
<reference evidence="1 2" key="1">
    <citation type="journal article" date="2016" name="Nat. Commun.">
        <title>Thousands of microbial genomes shed light on interconnected biogeochemical processes in an aquifer system.</title>
        <authorList>
            <person name="Anantharaman K."/>
            <person name="Brown C.T."/>
            <person name="Hug L.A."/>
            <person name="Sharon I."/>
            <person name="Castelle C.J."/>
            <person name="Probst A.J."/>
            <person name="Thomas B.C."/>
            <person name="Singh A."/>
            <person name="Wilkins M.J."/>
            <person name="Karaoz U."/>
            <person name="Brodie E.L."/>
            <person name="Williams K.H."/>
            <person name="Hubbard S.S."/>
            <person name="Banfield J.F."/>
        </authorList>
    </citation>
    <scope>NUCLEOTIDE SEQUENCE [LARGE SCALE GENOMIC DNA]</scope>
</reference>
<dbReference type="EMBL" id="MHLZ01000002">
    <property type="protein sequence ID" value="OGZ20351.1"/>
    <property type="molecule type" value="Genomic_DNA"/>
</dbReference>
<name>A0A1G2E509_9BACT</name>
<sequence>MNFFVLVLKDGNKKLEKNLYSEFDNIVSPVNTCKENNLIILEYYTKGGQLFIEKKLLFAK</sequence>
<dbReference type="Proteomes" id="UP000177360">
    <property type="component" value="Unassembled WGS sequence"/>
</dbReference>
<organism evidence="1 2">
    <name type="scientific">Candidatus Nealsonbacteria bacterium RIFCSPHIGHO2_01_FULL_38_55</name>
    <dbReference type="NCBI Taxonomy" id="1801664"/>
    <lineage>
        <taxon>Bacteria</taxon>
        <taxon>Candidatus Nealsoniibacteriota</taxon>
    </lineage>
</organism>
<accession>A0A1G2E509</accession>
<comment type="caution">
    <text evidence="1">The sequence shown here is derived from an EMBL/GenBank/DDBJ whole genome shotgun (WGS) entry which is preliminary data.</text>
</comment>
<gene>
    <name evidence="1" type="ORF">A2626_00855</name>
</gene>